<reference evidence="2" key="1">
    <citation type="submission" date="2021-02" db="EMBL/GenBank/DDBJ databases">
        <authorList>
            <person name="Dougan E. K."/>
            <person name="Rhodes N."/>
            <person name="Thang M."/>
            <person name="Chan C."/>
        </authorList>
    </citation>
    <scope>NUCLEOTIDE SEQUENCE</scope>
</reference>
<name>A0A812PE51_9DINO</name>
<evidence type="ECO:0000313" key="3">
    <source>
        <dbReference type="Proteomes" id="UP000604046"/>
    </source>
</evidence>
<accession>A0A812PE51</accession>
<evidence type="ECO:0000313" key="2">
    <source>
        <dbReference type="EMBL" id="CAE7350571.1"/>
    </source>
</evidence>
<comment type="caution">
    <text evidence="2">The sequence shown here is derived from an EMBL/GenBank/DDBJ whole genome shotgun (WGS) entry which is preliminary data.</text>
</comment>
<organism evidence="2 3">
    <name type="scientific">Symbiodinium natans</name>
    <dbReference type="NCBI Taxonomy" id="878477"/>
    <lineage>
        <taxon>Eukaryota</taxon>
        <taxon>Sar</taxon>
        <taxon>Alveolata</taxon>
        <taxon>Dinophyceae</taxon>
        <taxon>Suessiales</taxon>
        <taxon>Symbiodiniaceae</taxon>
        <taxon>Symbiodinium</taxon>
    </lineage>
</organism>
<dbReference type="EMBL" id="CAJNDS010002146">
    <property type="protein sequence ID" value="CAE7350571.1"/>
    <property type="molecule type" value="Genomic_DNA"/>
</dbReference>
<keyword evidence="3" id="KW-1185">Reference proteome</keyword>
<dbReference type="AlphaFoldDB" id="A0A812PE51"/>
<feature type="signal peptide" evidence="1">
    <location>
        <begin position="1"/>
        <end position="29"/>
    </location>
</feature>
<feature type="chain" id="PRO_5032688955" evidence="1">
    <location>
        <begin position="30"/>
        <end position="261"/>
    </location>
</feature>
<gene>
    <name evidence="2" type="primary">CSMD1</name>
    <name evidence="2" type="ORF">SNAT2548_LOCUS18453</name>
</gene>
<sequence length="261" mass="29791">MMRRRRDFSRKAFTSVLVAIAFAARVAAAQELAVVRTFASEQEVTGLTEAIALWNELLPCSGPTWVPVDLLLVYSQNFDLTPSALVAAKEVQSSFENGTAWAPCFRSVFIESANLSATEDVYDNRGYAIRKDWVNGPNSVFRFILGSFFNGTFPATYDSFYFMEIDAVPVRPFWLDQFIAEATIYPRAAIRGSRYRGDSWDSFQTFLPDDLLLHINGNAIYNLRHPWLRWLYEQLEEEQSTEFNAIAFDLRMANLSLEGRE</sequence>
<dbReference type="OrthoDB" id="446642at2759"/>
<protein>
    <submittedName>
        <fullName evidence="2">CSMD1 protein</fullName>
    </submittedName>
</protein>
<proteinExistence type="predicted"/>
<dbReference type="Proteomes" id="UP000604046">
    <property type="component" value="Unassembled WGS sequence"/>
</dbReference>
<evidence type="ECO:0000256" key="1">
    <source>
        <dbReference type="SAM" id="SignalP"/>
    </source>
</evidence>
<keyword evidence="1" id="KW-0732">Signal</keyword>
<feature type="non-terminal residue" evidence="2">
    <location>
        <position position="1"/>
    </location>
</feature>